<dbReference type="GO" id="GO:0003824">
    <property type="term" value="F:catalytic activity"/>
    <property type="evidence" value="ECO:0007669"/>
    <property type="project" value="UniProtKB-KW"/>
</dbReference>
<dbReference type="InterPro" id="IPR041577">
    <property type="entry name" value="RT_RNaseH_2"/>
</dbReference>
<dbReference type="InterPro" id="IPR043128">
    <property type="entry name" value="Rev_trsase/Diguanyl_cyclase"/>
</dbReference>
<dbReference type="InterPro" id="IPR043502">
    <property type="entry name" value="DNA/RNA_pol_sf"/>
</dbReference>
<evidence type="ECO:0000259" key="2">
    <source>
        <dbReference type="Pfam" id="PF17919"/>
    </source>
</evidence>
<dbReference type="AlphaFoldDB" id="A0AAD7R5Y0"/>
<evidence type="ECO:0000313" key="4">
    <source>
        <dbReference type="Proteomes" id="UP001221898"/>
    </source>
</evidence>
<dbReference type="FunFam" id="3.30.70.270:FF:000020">
    <property type="entry name" value="Transposon Tf2-6 polyprotein-like Protein"/>
    <property type="match status" value="1"/>
</dbReference>
<sequence>MVFATIQAGLCLNPKKCQLFWRETFLGHVVSTSAVSTDPVKITAVRNWPLPTNVSDLRSFLGLASYYRQYMQDFATIASPLHPLTDCGQSYIWDDPCSMAFKTLQTALFTAHVLTYPDMNRLFIIDRDASNVGISAVLSQQGDNGEQEAWAQLDPMVATLWAIDGEAG</sequence>
<dbReference type="PANTHER" id="PTHR37984:SF5">
    <property type="entry name" value="PROTEIN NYNRIN-LIKE"/>
    <property type="match status" value="1"/>
</dbReference>
<dbReference type="EMBL" id="JAINUG010000583">
    <property type="protein sequence ID" value="KAJ8366499.1"/>
    <property type="molecule type" value="Genomic_DNA"/>
</dbReference>
<organism evidence="3 4">
    <name type="scientific">Aldrovandia affinis</name>
    <dbReference type="NCBI Taxonomy" id="143900"/>
    <lineage>
        <taxon>Eukaryota</taxon>
        <taxon>Metazoa</taxon>
        <taxon>Chordata</taxon>
        <taxon>Craniata</taxon>
        <taxon>Vertebrata</taxon>
        <taxon>Euteleostomi</taxon>
        <taxon>Actinopterygii</taxon>
        <taxon>Neopterygii</taxon>
        <taxon>Teleostei</taxon>
        <taxon>Notacanthiformes</taxon>
        <taxon>Halosauridae</taxon>
        <taxon>Aldrovandia</taxon>
    </lineage>
</organism>
<accession>A0AAD7R5Y0</accession>
<evidence type="ECO:0000256" key="1">
    <source>
        <dbReference type="ARBA" id="ARBA00023268"/>
    </source>
</evidence>
<dbReference type="Pfam" id="PF17919">
    <property type="entry name" value="RT_RNaseH_2"/>
    <property type="match status" value="1"/>
</dbReference>
<gene>
    <name evidence="3" type="ORF">AAFF_G00353360</name>
</gene>
<comment type="caution">
    <text evidence="3">The sequence shown here is derived from an EMBL/GenBank/DDBJ whole genome shotgun (WGS) entry which is preliminary data.</text>
</comment>
<keyword evidence="4" id="KW-1185">Reference proteome</keyword>
<feature type="domain" description="Reverse transcriptase/retrotransposon-derived protein RNase H-like" evidence="2">
    <location>
        <begin position="93"/>
        <end position="147"/>
    </location>
</feature>
<evidence type="ECO:0000313" key="3">
    <source>
        <dbReference type="EMBL" id="KAJ8366499.1"/>
    </source>
</evidence>
<dbReference type="Proteomes" id="UP001221898">
    <property type="component" value="Unassembled WGS sequence"/>
</dbReference>
<dbReference type="Gene3D" id="3.30.70.270">
    <property type="match status" value="1"/>
</dbReference>
<protein>
    <recommendedName>
        <fullName evidence="2">Reverse transcriptase/retrotransposon-derived protein RNase H-like domain-containing protein</fullName>
    </recommendedName>
</protein>
<proteinExistence type="predicted"/>
<dbReference type="SUPFAM" id="SSF56672">
    <property type="entry name" value="DNA/RNA polymerases"/>
    <property type="match status" value="1"/>
</dbReference>
<dbReference type="InterPro" id="IPR050951">
    <property type="entry name" value="Retrovirus_Pol_polyprotein"/>
</dbReference>
<reference evidence="3" key="1">
    <citation type="journal article" date="2023" name="Science">
        <title>Genome structures resolve the early diversification of teleost fishes.</title>
        <authorList>
            <person name="Parey E."/>
            <person name="Louis A."/>
            <person name="Montfort J."/>
            <person name="Bouchez O."/>
            <person name="Roques C."/>
            <person name="Iampietro C."/>
            <person name="Lluch J."/>
            <person name="Castinel A."/>
            <person name="Donnadieu C."/>
            <person name="Desvignes T."/>
            <person name="Floi Bucao C."/>
            <person name="Jouanno E."/>
            <person name="Wen M."/>
            <person name="Mejri S."/>
            <person name="Dirks R."/>
            <person name="Jansen H."/>
            <person name="Henkel C."/>
            <person name="Chen W.J."/>
            <person name="Zahm M."/>
            <person name="Cabau C."/>
            <person name="Klopp C."/>
            <person name="Thompson A.W."/>
            <person name="Robinson-Rechavi M."/>
            <person name="Braasch I."/>
            <person name="Lecointre G."/>
            <person name="Bobe J."/>
            <person name="Postlethwait J.H."/>
            <person name="Berthelot C."/>
            <person name="Roest Crollius H."/>
            <person name="Guiguen Y."/>
        </authorList>
    </citation>
    <scope>NUCLEOTIDE SEQUENCE</scope>
    <source>
        <strain evidence="3">NC1722</strain>
    </source>
</reference>
<dbReference type="PANTHER" id="PTHR37984">
    <property type="entry name" value="PROTEIN CBG26694"/>
    <property type="match status" value="1"/>
</dbReference>
<keyword evidence="1" id="KW-0511">Multifunctional enzyme</keyword>
<name>A0AAD7R5Y0_9TELE</name>